<feature type="compositionally biased region" description="Polar residues" evidence="2">
    <location>
        <begin position="467"/>
        <end position="477"/>
    </location>
</feature>
<keyword evidence="4" id="KW-1185">Reference proteome</keyword>
<dbReference type="Proteomes" id="UP000039865">
    <property type="component" value="Unassembled WGS sequence"/>
</dbReference>
<feature type="coiled-coil region" evidence="1">
    <location>
        <begin position="94"/>
        <end position="154"/>
    </location>
</feature>
<proteinExistence type="predicted"/>
<reference evidence="3 4" key="1">
    <citation type="submission" date="2014-06" db="EMBL/GenBank/DDBJ databases">
        <authorList>
            <person name="Swart Estienne"/>
        </authorList>
    </citation>
    <scope>NUCLEOTIDE SEQUENCE [LARGE SCALE GENOMIC DNA]</scope>
    <source>
        <strain evidence="3 4">130c</strain>
    </source>
</reference>
<evidence type="ECO:0000313" key="4">
    <source>
        <dbReference type="Proteomes" id="UP000039865"/>
    </source>
</evidence>
<dbReference type="InParanoid" id="A0A078AVY1"/>
<feature type="region of interest" description="Disordered" evidence="2">
    <location>
        <begin position="466"/>
        <end position="490"/>
    </location>
</feature>
<evidence type="ECO:0000256" key="1">
    <source>
        <dbReference type="SAM" id="Coils"/>
    </source>
</evidence>
<protein>
    <submittedName>
        <fullName evidence="3">Uncharacterized protein</fullName>
    </submittedName>
</protein>
<evidence type="ECO:0000256" key="2">
    <source>
        <dbReference type="SAM" id="MobiDB-lite"/>
    </source>
</evidence>
<feature type="coiled-coil region" evidence="1">
    <location>
        <begin position="186"/>
        <end position="306"/>
    </location>
</feature>
<dbReference type="FunCoup" id="A0A078AVY1">
    <property type="interactions" value="2"/>
</dbReference>
<gene>
    <name evidence="3" type="primary">Contig2688.g2888</name>
    <name evidence="3" type="ORF">STYLEM_14002</name>
</gene>
<accession>A0A078AVY1</accession>
<organism evidence="3 4">
    <name type="scientific">Stylonychia lemnae</name>
    <name type="common">Ciliate</name>
    <dbReference type="NCBI Taxonomy" id="5949"/>
    <lineage>
        <taxon>Eukaryota</taxon>
        <taxon>Sar</taxon>
        <taxon>Alveolata</taxon>
        <taxon>Ciliophora</taxon>
        <taxon>Intramacronucleata</taxon>
        <taxon>Spirotrichea</taxon>
        <taxon>Stichotrichia</taxon>
        <taxon>Sporadotrichida</taxon>
        <taxon>Oxytrichidae</taxon>
        <taxon>Stylonychinae</taxon>
        <taxon>Stylonychia</taxon>
    </lineage>
</organism>
<dbReference type="EMBL" id="CCKQ01013291">
    <property type="protein sequence ID" value="CDW84933.1"/>
    <property type="molecule type" value="Genomic_DNA"/>
</dbReference>
<dbReference type="AlphaFoldDB" id="A0A078AVY1"/>
<evidence type="ECO:0000313" key="3">
    <source>
        <dbReference type="EMBL" id="CDW84933.1"/>
    </source>
</evidence>
<sequence>MQGRQFQLGGSHTQQQVQPDACSIKFSHLHDNDSENQTTMLDYYRHDINSQNDFHMLDDHTNIFINQDDLCRAFQDTDNFQSAEDLLTTLTVKFNRLLETLKNEELEKRKYQKQVIELQTQINSYNEFKDVLDRVDLLRDNQNLKGKIMSLESELKIVTYEKTKLEQVFEEMKKKIEERVPVINELLNSEKNCKELEQQLRGHTERLNSLRKLNQQYESKIKQLQDEFDRVLGNDSGVRDLKDKCIQLEMDNRELTRHIKILIETQSENQNIDLFKQKIQVLENKIHQMAQQNIDLIQKCTRLEEDKFLNKERLQQQQELKNIGGQSKIQNQNKNPNTICAPLQMVQQKPKVLNTTNITHQSDLSNPMKSYNSINLSNQNIKFNNNNQILSSNNANQSRMNITELRNINISDCDLRMSMDEQQIEREIKAITERSAQLEASHQQTFGGDDLFYKLNRSEIKQHEIAKSSSHQILNDKNNYRGMDEDDEDDIDDVLSLQPEKLDIQSLSMSN</sequence>
<keyword evidence="1" id="KW-0175">Coiled coil</keyword>
<name>A0A078AVY1_STYLE</name>